<reference evidence="1 2" key="1">
    <citation type="submission" date="2022-01" db="EMBL/GenBank/DDBJ databases">
        <title>Alkalihalobacillus sp. EGI L200015, a novel bacterium isolated from a salt lake sediment.</title>
        <authorList>
            <person name="Gao L."/>
            <person name="Fang B.-Z."/>
            <person name="Li W.-J."/>
        </authorList>
    </citation>
    <scope>NUCLEOTIDE SEQUENCE [LARGE SCALE GENOMIC DNA]</scope>
    <source>
        <strain evidence="1 2">KCTC 12718</strain>
    </source>
</reference>
<evidence type="ECO:0000313" key="1">
    <source>
        <dbReference type="EMBL" id="MCF6136454.1"/>
    </source>
</evidence>
<dbReference type="EMBL" id="JAKIJS010000001">
    <property type="protein sequence ID" value="MCF6136454.1"/>
    <property type="molecule type" value="Genomic_DNA"/>
</dbReference>
<name>A0ABS9GXU6_9BACL</name>
<dbReference type="Proteomes" id="UP001649381">
    <property type="component" value="Unassembled WGS sequence"/>
</dbReference>
<accession>A0ABS9GXU6</accession>
<dbReference type="RefSeq" id="WP_236331195.1">
    <property type="nucleotide sequence ID" value="NZ_JAKIJS010000001.1"/>
</dbReference>
<dbReference type="NCBIfam" id="TIGR04267">
    <property type="entry name" value="mod_HExxH"/>
    <property type="match status" value="1"/>
</dbReference>
<gene>
    <name evidence="1" type="ORF">L2716_01845</name>
</gene>
<protein>
    <submittedName>
        <fullName evidence="1">HEXXH motif-containing putative peptide modification protein</fullName>
    </submittedName>
</protein>
<organism evidence="1 2">
    <name type="scientific">Pseudalkalibacillus berkeleyi</name>
    <dbReference type="NCBI Taxonomy" id="1069813"/>
    <lineage>
        <taxon>Bacteria</taxon>
        <taxon>Bacillati</taxon>
        <taxon>Bacillota</taxon>
        <taxon>Bacilli</taxon>
        <taxon>Bacillales</taxon>
        <taxon>Fictibacillaceae</taxon>
        <taxon>Pseudalkalibacillus</taxon>
    </lineage>
</organism>
<evidence type="ECO:0000313" key="2">
    <source>
        <dbReference type="Proteomes" id="UP001649381"/>
    </source>
</evidence>
<keyword evidence="2" id="KW-1185">Reference proteome</keyword>
<dbReference type="InterPro" id="IPR026337">
    <property type="entry name" value="AKG_HExxH"/>
</dbReference>
<sequence>MENDQIYKLSIRYFSKKLETVLRKFEKSGSIPPDIASNIKDALYNPDFIRDVYHPGLNYFISLMKTFSTEEFLNKINGSNLTEKFMNYLIVPCAKHGVTLRSKIECNGDGIIDIPSLNYKIKLADRVPNCSVITSKNKVTFLIDGVSMGSIRIEYDSNIQVELTDAKDISLIRKSCDTTGVINFELTDSTISQYLAENSELLNIRKKDLEDNQFRSIEFTTNDHAFYNTCLNSIRDIWPEYYLEIEGHIKLIAIMDTNAFGGFTSGVLPDAIFLSHNPYDYLWVTENIIHECAHSRLDQLFVIDPIILNDDDERYKSPWREDPRPLKGVLHGAYAFARVAIWLEKLHHFYPVDEVLNRLDVVKQQLSEAIEVIEKNGYLSPIGEHLFKEISSVVKPLSYT</sequence>
<proteinExistence type="predicted"/>
<comment type="caution">
    <text evidence="1">The sequence shown here is derived from an EMBL/GenBank/DDBJ whole genome shotgun (WGS) entry which is preliminary data.</text>
</comment>